<name>A0A1L3ZQX4_9SPHN</name>
<dbReference type="EMBL" id="CP018221">
    <property type="protein sequence ID" value="API58024.1"/>
    <property type="molecule type" value="Genomic_DNA"/>
</dbReference>
<feature type="domain" description="Pyrroline-5-carboxylate reductase catalytic N-terminal" evidence="8">
    <location>
        <begin position="10"/>
        <end position="99"/>
    </location>
</feature>
<comment type="catalytic activity">
    <reaction evidence="4">
        <text>L-proline + NAD(+) = (S)-1-pyrroline-5-carboxylate + NADH + 2 H(+)</text>
        <dbReference type="Rhea" id="RHEA:14105"/>
        <dbReference type="ChEBI" id="CHEBI:15378"/>
        <dbReference type="ChEBI" id="CHEBI:17388"/>
        <dbReference type="ChEBI" id="CHEBI:57540"/>
        <dbReference type="ChEBI" id="CHEBI:57945"/>
        <dbReference type="ChEBI" id="CHEBI:60039"/>
        <dbReference type="EC" id="1.5.1.2"/>
    </reaction>
</comment>
<evidence type="ECO:0000259" key="8">
    <source>
        <dbReference type="Pfam" id="PF03807"/>
    </source>
</evidence>
<keyword evidence="2 4" id="KW-0521">NADP</keyword>
<keyword evidence="4" id="KW-0963">Cytoplasm</keyword>
<dbReference type="Proteomes" id="UP000182063">
    <property type="component" value="Chromosome"/>
</dbReference>
<evidence type="ECO:0000259" key="9">
    <source>
        <dbReference type="Pfam" id="PF14748"/>
    </source>
</evidence>
<proteinExistence type="inferred from homology"/>
<dbReference type="UniPathway" id="UPA00098">
    <property type="reaction ID" value="UER00361"/>
</dbReference>
<comment type="function">
    <text evidence="4">Catalyzes the reduction of 1-pyrroline-5-carboxylate (PCA) to L-proline.</text>
</comment>
<dbReference type="InterPro" id="IPR029036">
    <property type="entry name" value="P5CR_dimer"/>
</dbReference>
<dbReference type="Gene3D" id="3.40.50.720">
    <property type="entry name" value="NAD(P)-binding Rossmann-like Domain"/>
    <property type="match status" value="1"/>
</dbReference>
<dbReference type="PANTHER" id="PTHR11645">
    <property type="entry name" value="PYRROLINE-5-CARBOXYLATE REDUCTASE"/>
    <property type="match status" value="1"/>
</dbReference>
<evidence type="ECO:0000256" key="1">
    <source>
        <dbReference type="ARBA" id="ARBA00005525"/>
    </source>
</evidence>
<dbReference type="SUPFAM" id="SSF51735">
    <property type="entry name" value="NAD(P)-binding Rossmann-fold domains"/>
    <property type="match status" value="1"/>
</dbReference>
<keyword evidence="11" id="KW-1185">Reference proteome</keyword>
<dbReference type="HAMAP" id="MF_01925">
    <property type="entry name" value="P5C_reductase"/>
    <property type="match status" value="1"/>
</dbReference>
<dbReference type="InterPro" id="IPR000304">
    <property type="entry name" value="Pyrroline-COOH_reductase"/>
</dbReference>
<dbReference type="PANTHER" id="PTHR11645:SF0">
    <property type="entry name" value="PYRROLINE-5-CARBOXYLATE REDUCTASE 3"/>
    <property type="match status" value="1"/>
</dbReference>
<evidence type="ECO:0000256" key="6">
    <source>
        <dbReference type="PIRSR" id="PIRSR000193-1"/>
    </source>
</evidence>
<dbReference type="Pfam" id="PF03807">
    <property type="entry name" value="F420_oxidored"/>
    <property type="match status" value="1"/>
</dbReference>
<dbReference type="FunFam" id="1.10.3730.10:FF:000001">
    <property type="entry name" value="Pyrroline-5-carboxylate reductase"/>
    <property type="match status" value="1"/>
</dbReference>
<dbReference type="InterPro" id="IPR028939">
    <property type="entry name" value="P5C_Rdtase_cat_N"/>
</dbReference>
<feature type="domain" description="Pyrroline-5-carboxylate reductase dimerisation" evidence="9">
    <location>
        <begin position="161"/>
        <end position="266"/>
    </location>
</feature>
<dbReference type="Pfam" id="PF14748">
    <property type="entry name" value="P5CR_dimer"/>
    <property type="match status" value="1"/>
</dbReference>
<sequence length="273" mass="28150">MSALARVGSIWLVGCGNMGGAMLRGWLAQGLAPDKLTVIDPALPELPAGVRSLNALPDGEAGPEVLVLAVKPQLLGDVVAQFRRKSGSAPGLLLSVLAGVESGILKQAFNAGATVRAMPNLPAQIGKGVTVLCSEDADMDRRQIAEELMRVLGTVEWIADEALFHAVTALSGSGPGYVFRFIEAMADAGRALGLPEELASRLAVETVSGSALLASASDESPAELADRVASPGGTTREGLNRLDAADGIRPLIRQTLEAAARRSAELAAAARQS</sequence>
<dbReference type="STRING" id="1921510.BSL82_00840"/>
<evidence type="ECO:0000256" key="7">
    <source>
        <dbReference type="RuleBase" id="RU003903"/>
    </source>
</evidence>
<keyword evidence="3 4" id="KW-0560">Oxidoreductase</keyword>
<dbReference type="Gene3D" id="1.10.3730.10">
    <property type="entry name" value="ProC C-terminal domain-like"/>
    <property type="match status" value="1"/>
</dbReference>
<reference evidence="11" key="1">
    <citation type="submission" date="2016-11" db="EMBL/GenBank/DDBJ databases">
        <title>Complete Genome Sequence of alachlor-degrading Sphingomonas sp. strain JJ-A5.</title>
        <authorList>
            <person name="Lee H."/>
            <person name="Ka J.-O."/>
        </authorList>
    </citation>
    <scope>NUCLEOTIDE SEQUENCE [LARGE SCALE GENOMIC DNA]</scope>
    <source>
        <strain evidence="11">JJ-A5</strain>
    </source>
</reference>
<comment type="pathway">
    <text evidence="4 7">Amino-acid biosynthesis; L-proline biosynthesis; L-proline from L-glutamate 5-semialdehyde: step 1/1.</text>
</comment>
<dbReference type="EC" id="1.5.1.2" evidence="4 5"/>
<feature type="binding site" evidence="6">
    <location>
        <begin position="69"/>
        <end position="72"/>
    </location>
    <ligand>
        <name>NADP(+)</name>
        <dbReference type="ChEBI" id="CHEBI:58349"/>
    </ligand>
</feature>
<dbReference type="SUPFAM" id="SSF48179">
    <property type="entry name" value="6-phosphogluconate dehydrogenase C-terminal domain-like"/>
    <property type="match status" value="1"/>
</dbReference>
<dbReference type="PIRSF" id="PIRSF000193">
    <property type="entry name" value="Pyrrol-5-carb_rd"/>
    <property type="match status" value="1"/>
</dbReference>
<dbReference type="GO" id="GO:0004735">
    <property type="term" value="F:pyrroline-5-carboxylate reductase activity"/>
    <property type="evidence" value="ECO:0007669"/>
    <property type="project" value="UniProtKB-UniRule"/>
</dbReference>
<evidence type="ECO:0000313" key="10">
    <source>
        <dbReference type="EMBL" id="API58024.1"/>
    </source>
</evidence>
<evidence type="ECO:0000256" key="5">
    <source>
        <dbReference type="NCBIfam" id="TIGR00112"/>
    </source>
</evidence>
<dbReference type="InterPro" id="IPR008927">
    <property type="entry name" value="6-PGluconate_DH-like_C_sf"/>
</dbReference>
<comment type="catalytic activity">
    <reaction evidence="4 7">
        <text>L-proline + NADP(+) = (S)-1-pyrroline-5-carboxylate + NADPH + 2 H(+)</text>
        <dbReference type="Rhea" id="RHEA:14109"/>
        <dbReference type="ChEBI" id="CHEBI:15378"/>
        <dbReference type="ChEBI" id="CHEBI:17388"/>
        <dbReference type="ChEBI" id="CHEBI:57783"/>
        <dbReference type="ChEBI" id="CHEBI:58349"/>
        <dbReference type="ChEBI" id="CHEBI:60039"/>
        <dbReference type="EC" id="1.5.1.2"/>
    </reaction>
</comment>
<accession>A0A1L3ZQX4</accession>
<dbReference type="OrthoDB" id="9805754at2"/>
<dbReference type="GO" id="GO:0055129">
    <property type="term" value="P:L-proline biosynthetic process"/>
    <property type="evidence" value="ECO:0007669"/>
    <property type="project" value="UniProtKB-UniRule"/>
</dbReference>
<comment type="subcellular location">
    <subcellularLocation>
        <location evidence="4">Cytoplasm</location>
    </subcellularLocation>
</comment>
<evidence type="ECO:0000313" key="11">
    <source>
        <dbReference type="Proteomes" id="UP000182063"/>
    </source>
</evidence>
<gene>
    <name evidence="4" type="primary">proC</name>
    <name evidence="10" type="ORF">BSL82_00840</name>
</gene>
<dbReference type="NCBIfam" id="TIGR00112">
    <property type="entry name" value="proC"/>
    <property type="match status" value="1"/>
</dbReference>
<keyword evidence="4 7" id="KW-0641">Proline biosynthesis</keyword>
<evidence type="ECO:0000256" key="3">
    <source>
        <dbReference type="ARBA" id="ARBA00023002"/>
    </source>
</evidence>
<dbReference type="KEGG" id="sphj:BSL82_00840"/>
<dbReference type="GO" id="GO:0005737">
    <property type="term" value="C:cytoplasm"/>
    <property type="evidence" value="ECO:0007669"/>
    <property type="project" value="UniProtKB-SubCell"/>
</dbReference>
<dbReference type="InterPro" id="IPR036291">
    <property type="entry name" value="NAD(P)-bd_dom_sf"/>
</dbReference>
<dbReference type="AlphaFoldDB" id="A0A1L3ZQX4"/>
<dbReference type="InterPro" id="IPR053790">
    <property type="entry name" value="P5CR-like_CS"/>
</dbReference>
<evidence type="ECO:0000256" key="4">
    <source>
        <dbReference type="HAMAP-Rule" id="MF_01925"/>
    </source>
</evidence>
<organism evidence="10 11">
    <name type="scientific">Tardibacter chloracetimidivorans</name>
    <dbReference type="NCBI Taxonomy" id="1921510"/>
    <lineage>
        <taxon>Bacteria</taxon>
        <taxon>Pseudomonadati</taxon>
        <taxon>Pseudomonadota</taxon>
        <taxon>Alphaproteobacteria</taxon>
        <taxon>Sphingomonadales</taxon>
        <taxon>Sphingomonadaceae</taxon>
        <taxon>Tardibacter</taxon>
    </lineage>
</organism>
<evidence type="ECO:0000256" key="2">
    <source>
        <dbReference type="ARBA" id="ARBA00022857"/>
    </source>
</evidence>
<comment type="similarity">
    <text evidence="1 4 7">Belongs to the pyrroline-5-carboxylate reductase family.</text>
</comment>
<dbReference type="PROSITE" id="PS00521">
    <property type="entry name" value="P5CR"/>
    <property type="match status" value="1"/>
</dbReference>
<protein>
    <recommendedName>
        <fullName evidence="4 5">Pyrroline-5-carboxylate reductase</fullName>
        <shortName evidence="4">P5C reductase</shortName>
        <shortName evidence="4">P5CR</shortName>
        <ecNumber evidence="4 5">1.5.1.2</ecNumber>
    </recommendedName>
    <alternativeName>
        <fullName evidence="4">PCA reductase</fullName>
    </alternativeName>
</protein>
<keyword evidence="4 7" id="KW-0028">Amino-acid biosynthesis</keyword>
<dbReference type="RefSeq" id="WP_072595600.1">
    <property type="nucleotide sequence ID" value="NZ_CP018221.1"/>
</dbReference>